<evidence type="ECO:0000256" key="1">
    <source>
        <dbReference type="ARBA" id="ARBA00022801"/>
    </source>
</evidence>
<reference evidence="3" key="1">
    <citation type="journal article" date="2019" name="Microbiol. Resour. Announc.">
        <title>Complete Genome Sequence of Halomonas olivaria, a Moderately Halophilic Bacterium Isolated from Olive Processing Effluents, Obtained by Nanopore Sequencing.</title>
        <authorList>
            <person name="Nagata S."/>
            <person name="Ii K.M."/>
            <person name="Tsukimi T."/>
            <person name="Miura M.C."/>
            <person name="Galipon J."/>
            <person name="Arakawa K."/>
        </authorList>
    </citation>
    <scope>NUCLEOTIDE SEQUENCE [LARGE SCALE GENOMIC DNA]</scope>
    <source>
        <strain evidence="3">TYRC17</strain>
    </source>
</reference>
<dbReference type="InterPro" id="IPR010043">
    <property type="entry name" value="UTase/UR"/>
</dbReference>
<dbReference type="SUPFAM" id="SSF81301">
    <property type="entry name" value="Nucleotidyltransferase"/>
    <property type="match status" value="1"/>
</dbReference>
<keyword evidence="3" id="KW-1185">Reference proteome</keyword>
<sequence>MLLHHHRFEPDTTLYDLDLFRTELAGSRSPVAPFKAALRELQTRLDEQFRAGADIRDLVRGRAWYLDQLLAIAWAQHEWPDDGIALVAVGGYGRGELHPTRISTYCYCWSRTMTPPTGNHSPPLLPFYGILAWRLAIACARSTTASVRLKRT</sequence>
<accession>A0ABN5WP29</accession>
<dbReference type="PANTHER" id="PTHR47320:SF1">
    <property type="entry name" value="BIFUNCTIONAL URIDYLYLTRANSFERASE_URIDYLYL-REMOVING ENZYME"/>
    <property type="match status" value="1"/>
</dbReference>
<gene>
    <name evidence="2" type="ORF">HORIV_07060</name>
</gene>
<dbReference type="InterPro" id="IPR043519">
    <property type="entry name" value="NT_sf"/>
</dbReference>
<proteinExistence type="predicted"/>
<dbReference type="PANTHER" id="PTHR47320">
    <property type="entry name" value="BIFUNCTIONAL URIDYLYLTRANSFERASE/URIDYLYL-REMOVING ENZYME"/>
    <property type="match status" value="1"/>
</dbReference>
<name>A0ABN5WP29_9GAMM</name>
<keyword evidence="1" id="KW-0378">Hydrolase</keyword>
<protein>
    <submittedName>
        <fullName evidence="2">Uncharacterized protein</fullName>
    </submittedName>
</protein>
<dbReference type="Proteomes" id="UP000289555">
    <property type="component" value="Chromosome"/>
</dbReference>
<evidence type="ECO:0000313" key="3">
    <source>
        <dbReference type="Proteomes" id="UP000289555"/>
    </source>
</evidence>
<evidence type="ECO:0000313" key="2">
    <source>
        <dbReference type="EMBL" id="BBI48285.1"/>
    </source>
</evidence>
<dbReference type="EMBL" id="AP019416">
    <property type="protein sequence ID" value="BBI48285.1"/>
    <property type="molecule type" value="Genomic_DNA"/>
</dbReference>
<organism evidence="2 3">
    <name type="scientific">Vreelandella olivaria</name>
    <dbReference type="NCBI Taxonomy" id="390919"/>
    <lineage>
        <taxon>Bacteria</taxon>
        <taxon>Pseudomonadati</taxon>
        <taxon>Pseudomonadota</taxon>
        <taxon>Gammaproteobacteria</taxon>
        <taxon>Oceanospirillales</taxon>
        <taxon>Halomonadaceae</taxon>
        <taxon>Vreelandella</taxon>
    </lineage>
</organism>